<name>A0A1W0E467_9MICR</name>
<evidence type="ECO:0000313" key="1">
    <source>
        <dbReference type="EMBL" id="OQS54047.1"/>
    </source>
</evidence>
<reference evidence="1 2" key="1">
    <citation type="journal article" date="2017" name="Environ. Microbiol.">
        <title>Decay of the glycolytic pathway and adaptation to intranuclear parasitism within Enterocytozoonidae microsporidia.</title>
        <authorList>
            <person name="Wiredu Boakye D."/>
            <person name="Jaroenlak P."/>
            <person name="Prachumwat A."/>
            <person name="Williams T.A."/>
            <person name="Bateman K.S."/>
            <person name="Itsathitphaisarn O."/>
            <person name="Sritunyalucksana K."/>
            <person name="Paszkiewicz K.H."/>
            <person name="Moore K.A."/>
            <person name="Stentiford G.D."/>
            <person name="Williams B.A."/>
        </authorList>
    </citation>
    <scope>NUCLEOTIDE SEQUENCE [LARGE SCALE GENOMIC DNA]</scope>
    <source>
        <strain evidence="1 2">TH1</strain>
    </source>
</reference>
<dbReference type="EMBL" id="MNPJ01000023">
    <property type="protein sequence ID" value="OQS54047.1"/>
    <property type="molecule type" value="Genomic_DNA"/>
</dbReference>
<sequence length="166" mass="19362">MCITKEDLFSKDQKNNKKSITQILCKGMLRSDIPLLKLKNNDFNKMLVELTGDCVSETFVRAQILPLYEKEQIKLINLIKNESFYLIFDESSIKTYKFWNVLIGLVKNPGKEYLLGSFPTTKNSDSIMVKEVSDNLIIKYKLYYQNLYLLISDAVRYNIAFYKDLA</sequence>
<dbReference type="OrthoDB" id="6592644at2759"/>
<evidence type="ECO:0000313" key="2">
    <source>
        <dbReference type="Proteomes" id="UP000192758"/>
    </source>
</evidence>
<dbReference type="AlphaFoldDB" id="A0A1W0E467"/>
<dbReference type="VEuPathDB" id="MicrosporidiaDB:EHP00_1693"/>
<gene>
    <name evidence="1" type="ORF">EHP00_1693</name>
</gene>
<keyword evidence="2" id="KW-1185">Reference proteome</keyword>
<comment type="caution">
    <text evidence="1">The sequence shown here is derived from an EMBL/GenBank/DDBJ whole genome shotgun (WGS) entry which is preliminary data.</text>
</comment>
<organism evidence="1 2">
    <name type="scientific">Ecytonucleospora hepatopenaei</name>
    <dbReference type="NCBI Taxonomy" id="646526"/>
    <lineage>
        <taxon>Eukaryota</taxon>
        <taxon>Fungi</taxon>
        <taxon>Fungi incertae sedis</taxon>
        <taxon>Microsporidia</taxon>
        <taxon>Enterocytozoonidae</taxon>
        <taxon>Ecytonucleospora</taxon>
    </lineage>
</organism>
<protein>
    <submittedName>
        <fullName evidence="1">Uncharacterized protein</fullName>
    </submittedName>
</protein>
<proteinExistence type="predicted"/>
<accession>A0A1W0E467</accession>
<dbReference type="Proteomes" id="UP000192758">
    <property type="component" value="Unassembled WGS sequence"/>
</dbReference>